<accession>A0A1S3DKJ8</accession>
<proteinExistence type="predicted"/>
<evidence type="ECO:0000313" key="2">
    <source>
        <dbReference type="Proteomes" id="UP000079169"/>
    </source>
</evidence>
<dbReference type="SMART" id="SM00757">
    <property type="entry name" value="CRA"/>
    <property type="match status" value="1"/>
</dbReference>
<sequence length="87" mass="9438">MLQDAFSLLAYSNPWNSPVGWQLHPVHRETVCAALNSAILESSNLARRPPLEVSVAHARQLIALMSKKGLGACAFAHVDEILNSTMA</sequence>
<feature type="domain" description="CRA" evidence="1">
    <location>
        <begin position="1"/>
        <end position="71"/>
    </location>
</feature>
<evidence type="ECO:0000313" key="3">
    <source>
        <dbReference type="RefSeq" id="XP_008483787.2"/>
    </source>
</evidence>
<dbReference type="PANTHER" id="PTHR12864">
    <property type="entry name" value="RAN BINDING PROTEIN 9-RELATED"/>
    <property type="match status" value="1"/>
</dbReference>
<dbReference type="GeneID" id="103520469"/>
<dbReference type="InterPro" id="IPR024964">
    <property type="entry name" value="CTLH/CRA"/>
</dbReference>
<dbReference type="RefSeq" id="XP_008483787.2">
    <property type="nucleotide sequence ID" value="XM_008485565.3"/>
</dbReference>
<dbReference type="KEGG" id="dci:103520469"/>
<protein>
    <submittedName>
        <fullName evidence="3">Ran-binding protein 10</fullName>
    </submittedName>
</protein>
<dbReference type="Proteomes" id="UP000079169">
    <property type="component" value="Unplaced"/>
</dbReference>
<dbReference type="InterPro" id="IPR013144">
    <property type="entry name" value="CRA_dom"/>
</dbReference>
<dbReference type="Pfam" id="PF10607">
    <property type="entry name" value="CTLH"/>
    <property type="match status" value="1"/>
</dbReference>
<keyword evidence="2" id="KW-1185">Reference proteome</keyword>
<name>A0A1S3DKJ8_DIACI</name>
<dbReference type="AlphaFoldDB" id="A0A1S3DKJ8"/>
<dbReference type="InterPro" id="IPR050618">
    <property type="entry name" value="Ubq-SigPath_Reg"/>
</dbReference>
<organism evidence="2 3">
    <name type="scientific">Diaphorina citri</name>
    <name type="common">Asian citrus psyllid</name>
    <dbReference type="NCBI Taxonomy" id="121845"/>
    <lineage>
        <taxon>Eukaryota</taxon>
        <taxon>Metazoa</taxon>
        <taxon>Ecdysozoa</taxon>
        <taxon>Arthropoda</taxon>
        <taxon>Hexapoda</taxon>
        <taxon>Insecta</taxon>
        <taxon>Pterygota</taxon>
        <taxon>Neoptera</taxon>
        <taxon>Paraneoptera</taxon>
        <taxon>Hemiptera</taxon>
        <taxon>Sternorrhyncha</taxon>
        <taxon>Psylloidea</taxon>
        <taxon>Psyllidae</taxon>
        <taxon>Diaphorininae</taxon>
        <taxon>Diaphorina</taxon>
    </lineage>
</organism>
<gene>
    <name evidence="3" type="primary">LOC103520469</name>
</gene>
<reference evidence="3" key="1">
    <citation type="submission" date="2025-08" db="UniProtKB">
        <authorList>
            <consortium name="RefSeq"/>
        </authorList>
    </citation>
    <scope>IDENTIFICATION</scope>
</reference>
<evidence type="ECO:0000259" key="1">
    <source>
        <dbReference type="SMART" id="SM00757"/>
    </source>
</evidence>
<dbReference type="STRING" id="121845.A0A1S3DKJ8"/>
<dbReference type="PaxDb" id="121845-A0A1S3DKJ8"/>